<evidence type="ECO:0000256" key="7">
    <source>
        <dbReference type="ARBA" id="ARBA00023265"/>
    </source>
</evidence>
<keyword evidence="11" id="KW-1185">Reference proteome</keyword>
<evidence type="ECO:0000256" key="2">
    <source>
        <dbReference type="ARBA" id="ARBA00006574"/>
    </source>
</evidence>
<feature type="transmembrane region" description="Helical" evidence="9">
    <location>
        <begin position="12"/>
        <end position="31"/>
    </location>
</feature>
<evidence type="ECO:0000256" key="1">
    <source>
        <dbReference type="ARBA" id="ARBA00004141"/>
    </source>
</evidence>
<dbReference type="InterPro" id="IPR004326">
    <property type="entry name" value="Mlo"/>
</dbReference>
<evidence type="ECO:0000313" key="11">
    <source>
        <dbReference type="Proteomes" id="UP001497516"/>
    </source>
</evidence>
<dbReference type="AlphaFoldDB" id="A0AAV2CBA7"/>
<dbReference type="Proteomes" id="UP001497516">
    <property type="component" value="Chromosome 1"/>
</dbReference>
<feature type="transmembrane region" description="Helical" evidence="9">
    <location>
        <begin position="304"/>
        <end position="322"/>
    </location>
</feature>
<evidence type="ECO:0000313" key="10">
    <source>
        <dbReference type="EMBL" id="CAL1353146.1"/>
    </source>
</evidence>
<feature type="transmembrane region" description="Helical" evidence="9">
    <location>
        <begin position="279"/>
        <end position="298"/>
    </location>
</feature>
<name>A0AAV2CBA7_9ROSI</name>
<organism evidence="10 11">
    <name type="scientific">Linum trigynum</name>
    <dbReference type="NCBI Taxonomy" id="586398"/>
    <lineage>
        <taxon>Eukaryota</taxon>
        <taxon>Viridiplantae</taxon>
        <taxon>Streptophyta</taxon>
        <taxon>Embryophyta</taxon>
        <taxon>Tracheophyta</taxon>
        <taxon>Spermatophyta</taxon>
        <taxon>Magnoliopsida</taxon>
        <taxon>eudicotyledons</taxon>
        <taxon>Gunneridae</taxon>
        <taxon>Pentapetalae</taxon>
        <taxon>rosids</taxon>
        <taxon>fabids</taxon>
        <taxon>Malpighiales</taxon>
        <taxon>Linaceae</taxon>
        <taxon>Linum</taxon>
    </lineage>
</organism>
<gene>
    <name evidence="8" type="primary">MLO</name>
    <name evidence="10" type="ORF">LTRI10_LOCUS1069</name>
</gene>
<dbReference type="Pfam" id="PF03094">
    <property type="entry name" value="Mlo"/>
    <property type="match status" value="1"/>
</dbReference>
<comment type="domain">
    <text evidence="8">The C-terminus contains a calmodulin-binding domain, which binds calmodulin in a calcium-dependent fashion.</text>
</comment>
<dbReference type="PANTHER" id="PTHR31942">
    <property type="entry name" value="MLO-LIKE PROTEIN 1"/>
    <property type="match status" value="1"/>
</dbReference>
<comment type="similarity">
    <text evidence="2 8">Belongs to the MLO family.</text>
</comment>
<keyword evidence="3 8" id="KW-0812">Transmembrane</keyword>
<keyword evidence="5 8" id="KW-1133">Transmembrane helix</keyword>
<comment type="function">
    <text evidence="8">May be involved in modulation of pathogen defense and leaf cell death.</text>
</comment>
<feature type="transmembrane region" description="Helical" evidence="9">
    <location>
        <begin position="404"/>
        <end position="425"/>
    </location>
</feature>
<feature type="transmembrane region" description="Helical" evidence="9">
    <location>
        <begin position="62"/>
        <end position="82"/>
    </location>
</feature>
<dbReference type="PANTHER" id="PTHR31942:SF54">
    <property type="entry name" value="MLO-LIKE PROTEIN 13"/>
    <property type="match status" value="1"/>
</dbReference>
<keyword evidence="4 8" id="KW-0611">Plant defense</keyword>
<evidence type="ECO:0000256" key="8">
    <source>
        <dbReference type="RuleBase" id="RU280816"/>
    </source>
</evidence>
<dbReference type="EMBL" id="OZ034813">
    <property type="protein sequence ID" value="CAL1353146.1"/>
    <property type="molecule type" value="Genomic_DNA"/>
</dbReference>
<keyword evidence="6 8" id="KW-0472">Membrane</keyword>
<sequence>MAEEQSNASLEFTPTWVVAAVCFVIVMLSLIAERGLHKLGKCLKNNKQDALFEALQKLKEELMLLGFISLLLTVSQGAIRHICIPPSLASTMLPCKRPKKGEAGGGHNQLFLGFGDLSPRRHLLASSEGPDHCSKTGKVPMVSLEALHQLHIFIFVLAVVHVIFCVSTMVLGGARIRQWKVWEDFIRHGGKPQGRRSGATPAYDHHHGRFIETHVTGRCGNSGPVTWVVSFFKQFYGSVTKSDYIALRQGFITTHCPSMPNFDFHKYMLRTLEIDFRKIVGISWYLWLFVVIFLLLNVEGWHTYFWLAFLPLILLLLVGAKLEHIMTQLAQEVVEKKEHHHVESERVQPSDKHFWFHRPAIALHLIHFILFQNSFEIAFFFWIWSTYGFDSCIMEKLVYIVPRLIMGVIVQVLCSYSTLPLYALVSQMGSRFKKGMFDDYVQSSLDDWLSSLRAKRENTGDSSSTTRVDRLAGEIAEQEMVTMAGRIPSAAVTTGTTTMMHPFAAQTPSPTSSV</sequence>
<evidence type="ECO:0000256" key="9">
    <source>
        <dbReference type="SAM" id="Phobius"/>
    </source>
</evidence>
<protein>
    <recommendedName>
        <fullName evidence="8">MLO-like protein</fullName>
    </recommendedName>
</protein>
<comment type="subcellular location">
    <subcellularLocation>
        <location evidence="1 8">Membrane</location>
        <topology evidence="1 8">Multi-pass membrane protein</topology>
    </subcellularLocation>
</comment>
<dbReference type="GO" id="GO:0005516">
    <property type="term" value="F:calmodulin binding"/>
    <property type="evidence" value="ECO:0007669"/>
    <property type="project" value="UniProtKB-KW"/>
</dbReference>
<keyword evidence="8" id="KW-0112">Calmodulin-binding</keyword>
<evidence type="ECO:0000256" key="3">
    <source>
        <dbReference type="ARBA" id="ARBA00022692"/>
    </source>
</evidence>
<accession>A0AAV2CBA7</accession>
<evidence type="ECO:0000256" key="6">
    <source>
        <dbReference type="ARBA" id="ARBA00023136"/>
    </source>
</evidence>
<dbReference type="GO" id="GO:0006952">
    <property type="term" value="P:defense response"/>
    <property type="evidence" value="ECO:0007669"/>
    <property type="project" value="UniProtKB-KW"/>
</dbReference>
<dbReference type="GO" id="GO:0016020">
    <property type="term" value="C:membrane"/>
    <property type="evidence" value="ECO:0007669"/>
    <property type="project" value="UniProtKB-SubCell"/>
</dbReference>
<keyword evidence="7 8" id="KW-0568">Pathogenesis-related protein</keyword>
<reference evidence="10 11" key="1">
    <citation type="submission" date="2024-04" db="EMBL/GenBank/DDBJ databases">
        <authorList>
            <person name="Fracassetti M."/>
        </authorList>
    </citation>
    <scope>NUCLEOTIDE SEQUENCE [LARGE SCALE GENOMIC DNA]</scope>
</reference>
<feature type="transmembrane region" description="Helical" evidence="9">
    <location>
        <begin position="361"/>
        <end position="384"/>
    </location>
</feature>
<proteinExistence type="inferred from homology"/>
<feature type="transmembrane region" description="Helical" evidence="9">
    <location>
        <begin position="150"/>
        <end position="171"/>
    </location>
</feature>
<evidence type="ECO:0000256" key="4">
    <source>
        <dbReference type="ARBA" id="ARBA00022821"/>
    </source>
</evidence>
<evidence type="ECO:0000256" key="5">
    <source>
        <dbReference type="ARBA" id="ARBA00022989"/>
    </source>
</evidence>